<keyword evidence="2" id="KW-0732">Signal</keyword>
<organism evidence="3 4">
    <name type="scientific">Oceanipulchritudo coccoides</name>
    <dbReference type="NCBI Taxonomy" id="2706888"/>
    <lineage>
        <taxon>Bacteria</taxon>
        <taxon>Pseudomonadati</taxon>
        <taxon>Verrucomicrobiota</taxon>
        <taxon>Opitutia</taxon>
        <taxon>Puniceicoccales</taxon>
        <taxon>Oceanipulchritudinaceae</taxon>
        <taxon>Oceanipulchritudo</taxon>
    </lineage>
</organism>
<evidence type="ECO:0000256" key="2">
    <source>
        <dbReference type="SAM" id="SignalP"/>
    </source>
</evidence>
<dbReference type="AlphaFoldDB" id="A0A6B2M276"/>
<evidence type="ECO:0000313" key="3">
    <source>
        <dbReference type="EMBL" id="NDV62833.1"/>
    </source>
</evidence>
<keyword evidence="4" id="KW-1185">Reference proteome</keyword>
<gene>
    <name evidence="3" type="ORF">G0Q06_10260</name>
</gene>
<name>A0A6B2M276_9BACT</name>
<dbReference type="EMBL" id="JAAGNX010000002">
    <property type="protein sequence ID" value="NDV62833.1"/>
    <property type="molecule type" value="Genomic_DNA"/>
</dbReference>
<sequence>MESSPCRILFKLVLLVYIASATPARADLDIGGILRIESPITLVDTGTQEVGAAAGMTVFIGEGDAILPDSSINPLARGLLITDAVVGVVKVGSDYAVVATGSGSIIGASGVVLSGPIQARVNMLQTAVSKIISVEGSVPPDFINLDFDPSEVASPSGDPFQEILGNSVGIGVIGQTIFGDLSVRKLSLNRNSTIEGALNFGIFNAITNLGNEVTDIVTLSDVSGDLLIMSDGTAGVLAGLFSSPALSSAGDFFLQVNTTSQQVNQDYEIDGELRTVVAEAGPSVSVISQGAFLNIAGQNLAGDFKFQQDPSGNVVGQASSVISILGDGITELLTLFDGSGIMLLTPDGTGVDIEGPVAFADSGISASSNFHLLINSTGSEIDQTINIGGISQQLSLSAGIVLMQASNAQLAVLDSQLVGDFQFLQIISGQLQGLLANGALLLNDGTGTALTVASGSGLVFMNSSGTGMQFVGDVSINDPEVSTSESFLVSVNTGTSSINETLSISGELILLDLPAGPYLRVEGIDSSLVISGQTLTGNFLFEQQTGAPVLVIVTNGSYAQGGSVISLSNAEGPLLLFSNGIAGELSGLTSLSVPGMTVGSNFIFQVNTTGQAVDEIVDLGFSTIAISLPAGPFIRLIGVDALVSIAGLDLAGNFIFEQVSELLVNLSASSVSFSMGGGVLTASDCIGLLEIDSTGAAGALALPFTILNAPSISLSGTAELALFNTRPTAVNGDFDLGGTIVSLFLPSGSYSRIPYPGAIVSLNRLIVGGLPATIVGDLFFEPFGGLARLRIENGNSSTSSPSLSLDTGGGDILLTEGGLQVVLPEPIIDYGISLNESVTVTGGDFATSSPVSLRIHPGALQTGDITLIDFSLATSSVNAADFGVSPALPSGFNLTVSGGELLLSSAVKPDADDDGLSDAWESTYGPDDTSLSPTDNSDGDDLDALAEFALGLNPTISDSPELIPSFTMLGGQEYLSLTYPRNVDAIGLVGIFTERSTDLGNTDPWSIDDTVFESSTSSEVTDRSIFPLVSDSKEFLRLRFLKP</sequence>
<reference evidence="3 4" key="1">
    <citation type="submission" date="2020-02" db="EMBL/GenBank/DDBJ databases">
        <title>Albibacoteraceae fam. nov., the first described family within the subdivision 4 Verrucomicrobia.</title>
        <authorList>
            <person name="Xi F."/>
        </authorList>
    </citation>
    <scope>NUCLEOTIDE SEQUENCE [LARGE SCALE GENOMIC DNA]</scope>
    <source>
        <strain evidence="3 4">CK1056</strain>
    </source>
</reference>
<feature type="signal peptide" evidence="2">
    <location>
        <begin position="1"/>
        <end position="26"/>
    </location>
</feature>
<evidence type="ECO:0000256" key="1">
    <source>
        <dbReference type="SAM" id="MobiDB-lite"/>
    </source>
</evidence>
<accession>A0A6B2M276</accession>
<feature type="region of interest" description="Disordered" evidence="1">
    <location>
        <begin position="913"/>
        <end position="938"/>
    </location>
</feature>
<dbReference type="RefSeq" id="WP_163965401.1">
    <property type="nucleotide sequence ID" value="NZ_JAAGNX010000002.1"/>
</dbReference>
<dbReference type="Proteomes" id="UP000478417">
    <property type="component" value="Unassembled WGS sequence"/>
</dbReference>
<evidence type="ECO:0000313" key="4">
    <source>
        <dbReference type="Proteomes" id="UP000478417"/>
    </source>
</evidence>
<feature type="chain" id="PRO_5025612988" evidence="2">
    <location>
        <begin position="27"/>
        <end position="1043"/>
    </location>
</feature>
<comment type="caution">
    <text evidence="3">The sequence shown here is derived from an EMBL/GenBank/DDBJ whole genome shotgun (WGS) entry which is preliminary data.</text>
</comment>
<protein>
    <submittedName>
        <fullName evidence="3">Uncharacterized protein</fullName>
    </submittedName>
</protein>
<proteinExistence type="predicted"/>